<organism evidence="1 2">
    <name type="scientific">Citrus clementina</name>
    <name type="common">Clementine</name>
    <name type="synonym">Citrus deliciosa x Citrus sinensis</name>
    <dbReference type="NCBI Taxonomy" id="85681"/>
    <lineage>
        <taxon>Eukaryota</taxon>
        <taxon>Viridiplantae</taxon>
        <taxon>Streptophyta</taxon>
        <taxon>Embryophyta</taxon>
        <taxon>Tracheophyta</taxon>
        <taxon>Spermatophyta</taxon>
        <taxon>Magnoliopsida</taxon>
        <taxon>eudicotyledons</taxon>
        <taxon>Gunneridae</taxon>
        <taxon>Pentapetalae</taxon>
        <taxon>rosids</taxon>
        <taxon>malvids</taxon>
        <taxon>Sapindales</taxon>
        <taxon>Rutaceae</taxon>
        <taxon>Aurantioideae</taxon>
        <taxon>Citrus</taxon>
    </lineage>
</organism>
<dbReference type="InParanoid" id="V4UGR0"/>
<keyword evidence="2" id="KW-1185">Reference proteome</keyword>
<evidence type="ECO:0000313" key="1">
    <source>
        <dbReference type="EMBL" id="ESR65267.1"/>
    </source>
</evidence>
<dbReference type="EMBL" id="KI535697">
    <property type="protein sequence ID" value="ESR65267.1"/>
    <property type="molecule type" value="Genomic_DNA"/>
</dbReference>
<dbReference type="Proteomes" id="UP000030687">
    <property type="component" value="Unassembled WGS sequence"/>
</dbReference>
<dbReference type="KEGG" id="cic:CICLE_v10010056mg"/>
<accession>V4UGR0</accession>
<proteinExistence type="predicted"/>
<protein>
    <submittedName>
        <fullName evidence="1">Uncharacterized protein</fullName>
    </submittedName>
</protein>
<dbReference type="AlphaFoldDB" id="V4UGR0"/>
<evidence type="ECO:0000313" key="2">
    <source>
        <dbReference type="Proteomes" id="UP000030687"/>
    </source>
</evidence>
<reference evidence="1 2" key="1">
    <citation type="submission" date="2013-10" db="EMBL/GenBank/DDBJ databases">
        <authorList>
            <consortium name="International Citrus Genome Consortium"/>
            <person name="Jenkins J."/>
            <person name="Schmutz J."/>
            <person name="Prochnik S."/>
            <person name="Rokhsar D."/>
            <person name="Gmitter F."/>
            <person name="Ollitrault P."/>
            <person name="Machado M."/>
            <person name="Talon M."/>
            <person name="Wincker P."/>
            <person name="Jaillon O."/>
            <person name="Morgante M."/>
        </authorList>
    </citation>
    <scope>NUCLEOTIDE SEQUENCE</scope>
    <source>
        <strain evidence="2">cv. Clemenules</strain>
    </source>
</reference>
<sequence length="84" mass="9393">MGELEGPIDKFKGIQQNQPKNKINCIMSTIGAESSYLKIESSNIQNIMLSGDAFNAIQNTFCFQTVKIEADEIKMHINKSLRKG</sequence>
<dbReference type="Gramene" id="ESR65267">
    <property type="protein sequence ID" value="ESR65267"/>
    <property type="gene ID" value="CICLE_v10010056mg"/>
</dbReference>
<gene>
    <name evidence="1" type="ORF">CICLE_v10010056mg</name>
</gene>
<name>V4UGR0_CITCL</name>